<feature type="region of interest" description="Disordered" evidence="2">
    <location>
        <begin position="332"/>
        <end position="406"/>
    </location>
</feature>
<evidence type="ECO:0000313" key="5">
    <source>
        <dbReference type="Proteomes" id="UP001187471"/>
    </source>
</evidence>
<gene>
    <name evidence="4" type="ORF">RJ640_001108</name>
</gene>
<name>A0AA88UFU9_9ASTE</name>
<dbReference type="PANTHER" id="PTHR47592">
    <property type="entry name" value="PBF68 PROTEIN"/>
    <property type="match status" value="1"/>
</dbReference>
<dbReference type="Proteomes" id="UP001187471">
    <property type="component" value="Unassembled WGS sequence"/>
</dbReference>
<reference evidence="4" key="1">
    <citation type="submission" date="2022-12" db="EMBL/GenBank/DDBJ databases">
        <title>Draft genome assemblies for two species of Escallonia (Escalloniales).</title>
        <authorList>
            <person name="Chanderbali A."/>
            <person name="Dervinis C."/>
            <person name="Anghel I."/>
            <person name="Soltis D."/>
            <person name="Soltis P."/>
            <person name="Zapata F."/>
        </authorList>
    </citation>
    <scope>NUCLEOTIDE SEQUENCE</scope>
    <source>
        <strain evidence="4">UCBG92.1500</strain>
        <tissue evidence="4">Leaf</tissue>
    </source>
</reference>
<proteinExistence type="predicted"/>
<dbReference type="Pfam" id="PF00098">
    <property type="entry name" value="zf-CCHC"/>
    <property type="match status" value="1"/>
</dbReference>
<dbReference type="InterPro" id="IPR025724">
    <property type="entry name" value="GAG-pre-integrase_dom"/>
</dbReference>
<dbReference type="InterPro" id="IPR036875">
    <property type="entry name" value="Znf_CCHC_sf"/>
</dbReference>
<feature type="compositionally biased region" description="Acidic residues" evidence="2">
    <location>
        <begin position="348"/>
        <end position="359"/>
    </location>
</feature>
<feature type="compositionally biased region" description="Basic and acidic residues" evidence="2">
    <location>
        <begin position="337"/>
        <end position="347"/>
    </location>
</feature>
<organism evidence="4 5">
    <name type="scientific">Escallonia rubra</name>
    <dbReference type="NCBI Taxonomy" id="112253"/>
    <lineage>
        <taxon>Eukaryota</taxon>
        <taxon>Viridiplantae</taxon>
        <taxon>Streptophyta</taxon>
        <taxon>Embryophyta</taxon>
        <taxon>Tracheophyta</taxon>
        <taxon>Spermatophyta</taxon>
        <taxon>Magnoliopsida</taxon>
        <taxon>eudicotyledons</taxon>
        <taxon>Gunneridae</taxon>
        <taxon>Pentapetalae</taxon>
        <taxon>asterids</taxon>
        <taxon>campanulids</taxon>
        <taxon>Escalloniales</taxon>
        <taxon>Escalloniaceae</taxon>
        <taxon>Escallonia</taxon>
    </lineage>
</organism>
<feature type="compositionally biased region" description="Basic and acidic residues" evidence="2">
    <location>
        <begin position="386"/>
        <end position="403"/>
    </location>
</feature>
<protein>
    <recommendedName>
        <fullName evidence="3">CCHC-type domain-containing protein</fullName>
    </recommendedName>
</protein>
<dbReference type="GO" id="GO:0008270">
    <property type="term" value="F:zinc ion binding"/>
    <property type="evidence" value="ECO:0007669"/>
    <property type="project" value="UniProtKB-KW"/>
</dbReference>
<dbReference type="PANTHER" id="PTHR47592:SF27">
    <property type="entry name" value="OS08G0421700 PROTEIN"/>
    <property type="match status" value="1"/>
</dbReference>
<keyword evidence="1" id="KW-0479">Metal-binding</keyword>
<dbReference type="InterPro" id="IPR001878">
    <property type="entry name" value="Znf_CCHC"/>
</dbReference>
<comment type="caution">
    <text evidence="4">The sequence shown here is derived from an EMBL/GenBank/DDBJ whole genome shotgun (WGS) entry which is preliminary data.</text>
</comment>
<evidence type="ECO:0000256" key="2">
    <source>
        <dbReference type="SAM" id="MobiDB-lite"/>
    </source>
</evidence>
<feature type="region of interest" description="Disordered" evidence="2">
    <location>
        <begin position="30"/>
        <end position="75"/>
    </location>
</feature>
<keyword evidence="1" id="KW-0862">Zinc</keyword>
<dbReference type="PROSITE" id="PS50158">
    <property type="entry name" value="ZF_CCHC"/>
    <property type="match status" value="1"/>
</dbReference>
<dbReference type="Pfam" id="PF13976">
    <property type="entry name" value="gag_pre-integrs"/>
    <property type="match status" value="1"/>
</dbReference>
<dbReference type="GO" id="GO:0003676">
    <property type="term" value="F:nucleic acid binding"/>
    <property type="evidence" value="ECO:0007669"/>
    <property type="project" value="InterPro"/>
</dbReference>
<dbReference type="SMART" id="SM00343">
    <property type="entry name" value="ZnF_C2HC"/>
    <property type="match status" value="1"/>
</dbReference>
<dbReference type="SUPFAM" id="SSF57756">
    <property type="entry name" value="Retrovirus zinc finger-like domains"/>
    <property type="match status" value="1"/>
</dbReference>
<evidence type="ECO:0000313" key="4">
    <source>
        <dbReference type="EMBL" id="KAK2983025.1"/>
    </source>
</evidence>
<accession>A0AA88UFU9</accession>
<evidence type="ECO:0000256" key="1">
    <source>
        <dbReference type="PROSITE-ProRule" id="PRU00047"/>
    </source>
</evidence>
<dbReference type="AlphaFoldDB" id="A0AA88UFU9"/>
<dbReference type="Pfam" id="PF22936">
    <property type="entry name" value="Pol_BBD"/>
    <property type="match status" value="1"/>
</dbReference>
<evidence type="ECO:0000259" key="3">
    <source>
        <dbReference type="PROSITE" id="PS50158"/>
    </source>
</evidence>
<feature type="compositionally biased region" description="Basic residues" evidence="2">
    <location>
        <begin position="49"/>
        <end position="62"/>
    </location>
</feature>
<feature type="region of interest" description="Disordered" evidence="2">
    <location>
        <begin position="98"/>
        <end position="121"/>
    </location>
</feature>
<dbReference type="Gene3D" id="4.10.60.10">
    <property type="entry name" value="Zinc finger, CCHC-type"/>
    <property type="match status" value="1"/>
</dbReference>
<keyword evidence="5" id="KW-1185">Reference proteome</keyword>
<dbReference type="EMBL" id="JAVXUO010001366">
    <property type="protein sequence ID" value="KAK2983025.1"/>
    <property type="molecule type" value="Genomic_DNA"/>
</dbReference>
<dbReference type="InterPro" id="IPR054722">
    <property type="entry name" value="PolX-like_BBD"/>
</dbReference>
<keyword evidence="1" id="KW-0863">Zinc-finger</keyword>
<sequence length="504" mass="56892">MQITSLSTGKHKYLYAERFRNKWYQSRINGTSSSSQGYGLVVRSENKNGHGRGRGRSRRRNSGHGNDRSKSRGKQNKSSIECWYCKEIGHIARKCPERKDKKNGKKHVNNANVAEEDDKSSDGDLYLVSSVEQQEGNLLSVRDNSFSMEWFLDSACSFHMCPHKEWFDCLTPCNGGTVLMGNDAVCEVMGIGTIKIKMFDGIVRTLGDVRYIPDLKKNLISLGTLDSIDCSISIKGGVMKVSKGAMVIMKGQKIGNLYKLIGNTVIGGASVSTHVGSSNDNSELWHKRLGHLSEGGMLELHKCKLLQGVKSCKLDFCKFCVFGKQKRVSFKAASHTKLHEQRTKSTDESTDEQSLEDPDEHPSDSWNLVRDREPRTKKPTQSIYKGKKEDKKKDQPQGRDKQLPKLTELEQSVYPLHSEVPGVSVFLVEHKLINLLKLKYAEEVGQFNKLEYWHHLILHPTEKCFTLKKVIMNLCGKGKTHREEVEESNNTCITFRSVASLFNS</sequence>
<feature type="domain" description="CCHC-type" evidence="3">
    <location>
        <begin position="82"/>
        <end position="97"/>
    </location>
</feature>